<gene>
    <name evidence="1" type="ORF">EZ456_01990</name>
</gene>
<dbReference type="OrthoDB" id="759053at2"/>
<dbReference type="GO" id="GO:0016740">
    <property type="term" value="F:transferase activity"/>
    <property type="evidence" value="ECO:0007669"/>
    <property type="project" value="UniProtKB-KW"/>
</dbReference>
<dbReference type="AlphaFoldDB" id="A0A4R0Q398"/>
<reference evidence="1 2" key="1">
    <citation type="submission" date="2019-02" db="EMBL/GenBank/DDBJ databases">
        <title>Pedobacter sp. RP-3-21 sp. nov., isolated from Arctic soil.</title>
        <authorList>
            <person name="Dahal R.H."/>
        </authorList>
    </citation>
    <scope>NUCLEOTIDE SEQUENCE [LARGE SCALE GENOMIC DNA]</scope>
    <source>
        <strain evidence="1 2">RP-3-21</strain>
    </source>
</reference>
<dbReference type="RefSeq" id="WP_131526836.1">
    <property type="nucleotide sequence ID" value="NZ_SJSO01000002.1"/>
</dbReference>
<accession>A0A4R0Q398</accession>
<dbReference type="Gene3D" id="3.90.550.10">
    <property type="entry name" value="Spore Coat Polysaccharide Biosynthesis Protein SpsA, Chain A"/>
    <property type="match status" value="1"/>
</dbReference>
<evidence type="ECO:0000313" key="2">
    <source>
        <dbReference type="Proteomes" id="UP000293925"/>
    </source>
</evidence>
<dbReference type="Proteomes" id="UP000293925">
    <property type="component" value="Unassembled WGS sequence"/>
</dbReference>
<name>A0A4R0Q398_9SPHI</name>
<dbReference type="EMBL" id="SJSO01000002">
    <property type="protein sequence ID" value="TCD28954.1"/>
    <property type="molecule type" value="Genomic_DNA"/>
</dbReference>
<organism evidence="1 2">
    <name type="scientific">Pedobacter psychrodurus</name>
    <dbReference type="NCBI Taxonomy" id="2530456"/>
    <lineage>
        <taxon>Bacteria</taxon>
        <taxon>Pseudomonadati</taxon>
        <taxon>Bacteroidota</taxon>
        <taxon>Sphingobacteriia</taxon>
        <taxon>Sphingobacteriales</taxon>
        <taxon>Sphingobacteriaceae</taxon>
        <taxon>Pedobacter</taxon>
    </lineage>
</organism>
<proteinExistence type="predicted"/>
<dbReference type="SUPFAM" id="SSF53448">
    <property type="entry name" value="Nucleotide-diphospho-sugar transferases"/>
    <property type="match status" value="1"/>
</dbReference>
<dbReference type="InterPro" id="IPR029044">
    <property type="entry name" value="Nucleotide-diphossugar_trans"/>
</dbReference>
<keyword evidence="2" id="KW-1185">Reference proteome</keyword>
<keyword evidence="1" id="KW-0808">Transferase</keyword>
<evidence type="ECO:0000313" key="1">
    <source>
        <dbReference type="EMBL" id="TCD28954.1"/>
    </source>
</evidence>
<protein>
    <submittedName>
        <fullName evidence="1">Glycosyl transferase</fullName>
    </submittedName>
</protein>
<comment type="caution">
    <text evidence="1">The sequence shown here is derived from an EMBL/GenBank/DDBJ whole genome shotgun (WGS) entry which is preliminary data.</text>
</comment>
<sequence length="271" mass="31348">MKAEAYRLAPVYSYPDGLPVYFLTGKQFLFQTLFCIRSLTQHTNEKFKFVLMDDGTFDAELNEIAAKLLPGAELVTLQQINQNLNAILPLNKYPIIRQKRKIYNHLKKLTDIHTYHPNSYKLVLDSDMLFWKEPLAVIDWLKKPKNIINIEDSTQSYGYSISLMEQLCASPITKKLNVGLIGFNSSIIDWDKIEHWIHALENEEGTSYFLEQALTAMLVSSEGNEKRLPKEEYIVNPSNQQTEKQEGTLHHYVDLSKKPYFISAWKSLKAK</sequence>